<keyword evidence="5" id="KW-0789">Thiol protease inhibitor</keyword>
<dbReference type="InterPro" id="IPR046350">
    <property type="entry name" value="Cystatin_sf"/>
</dbReference>
<dbReference type="EMBL" id="JAAGNN010000020">
    <property type="protein sequence ID" value="KAF4075741.1"/>
    <property type="molecule type" value="Genomic_DNA"/>
</dbReference>
<comment type="similarity">
    <text evidence="2">Belongs to the cystatin family.</text>
</comment>
<dbReference type="PANTHER" id="PTHR11414">
    <property type="entry name" value="CYSTATIN FAMILY MEMBER"/>
    <property type="match status" value="1"/>
</dbReference>
<dbReference type="GO" id="GO:0002376">
    <property type="term" value="P:immune system process"/>
    <property type="evidence" value="ECO:0007669"/>
    <property type="project" value="UniProtKB-KW"/>
</dbReference>
<organism evidence="10 11">
    <name type="scientific">Ameiurus melas</name>
    <name type="common">Black bullhead</name>
    <name type="synonym">Silurus melas</name>
    <dbReference type="NCBI Taxonomy" id="219545"/>
    <lineage>
        <taxon>Eukaryota</taxon>
        <taxon>Metazoa</taxon>
        <taxon>Chordata</taxon>
        <taxon>Craniata</taxon>
        <taxon>Vertebrata</taxon>
        <taxon>Euteleostomi</taxon>
        <taxon>Actinopterygii</taxon>
        <taxon>Neopterygii</taxon>
        <taxon>Teleostei</taxon>
        <taxon>Ostariophysi</taxon>
        <taxon>Siluriformes</taxon>
        <taxon>Ictaluridae</taxon>
        <taxon>Ameiurus</taxon>
    </lineage>
</organism>
<dbReference type="FunFam" id="3.10.450.10:FF:000001">
    <property type="entry name" value="Cystatin-A"/>
    <property type="match status" value="1"/>
</dbReference>
<name>A0A7J6A0L2_AMEME</name>
<gene>
    <name evidence="10" type="ORF">AMELA_G00222180</name>
</gene>
<dbReference type="AlphaFoldDB" id="A0A7J6A0L2"/>
<keyword evidence="6" id="KW-0391">Immunity</keyword>
<evidence type="ECO:0000259" key="9">
    <source>
        <dbReference type="SMART" id="SM00043"/>
    </source>
</evidence>
<dbReference type="InterPro" id="IPR018073">
    <property type="entry name" value="Prot_inh_cystat_CS"/>
</dbReference>
<evidence type="ECO:0000256" key="5">
    <source>
        <dbReference type="ARBA" id="ARBA00022704"/>
    </source>
</evidence>
<comment type="subcellular location">
    <subcellularLocation>
        <location evidence="1">Cytoplasm</location>
    </subcellularLocation>
</comment>
<evidence type="ECO:0000256" key="2">
    <source>
        <dbReference type="ARBA" id="ARBA00009403"/>
    </source>
</evidence>
<feature type="domain" description="Cystatin" evidence="9">
    <location>
        <begin position="2"/>
        <end position="99"/>
    </location>
</feature>
<evidence type="ECO:0000256" key="6">
    <source>
        <dbReference type="ARBA" id="ARBA00022859"/>
    </source>
</evidence>
<sequence length="99" mass="11160">MTSFGGLSEAKVATDEVQNICNEMKPHVEQKAGRTFAVFTAKSFKTQVVSGTNYFIKVHVGGDDFVHLRVFESLPHAERKRELTAIQMDKTHHDPIKPF</sequence>
<dbReference type="Proteomes" id="UP000593565">
    <property type="component" value="Unassembled WGS sequence"/>
</dbReference>
<dbReference type="PRINTS" id="PR00295">
    <property type="entry name" value="STEFINA"/>
</dbReference>
<dbReference type="InterPro" id="IPR000010">
    <property type="entry name" value="Cystatin_dom"/>
</dbReference>
<dbReference type="PANTHER" id="PTHR11414:SF21">
    <property type="entry name" value="CYSTATIN 14A, TANDEM DUPLICATE 1-RELATED"/>
    <property type="match status" value="1"/>
</dbReference>
<dbReference type="CDD" id="cd00042">
    <property type="entry name" value="CY"/>
    <property type="match status" value="1"/>
</dbReference>
<keyword evidence="11" id="KW-1185">Reference proteome</keyword>
<dbReference type="GO" id="GO:0071220">
    <property type="term" value="P:cellular response to bacterial lipoprotein"/>
    <property type="evidence" value="ECO:0007669"/>
    <property type="project" value="UniProtKB-ARBA"/>
</dbReference>
<evidence type="ECO:0000256" key="7">
    <source>
        <dbReference type="ARBA" id="ARBA00040677"/>
    </source>
</evidence>
<keyword evidence="3" id="KW-0963">Cytoplasm</keyword>
<dbReference type="SMART" id="SM00043">
    <property type="entry name" value="CY"/>
    <property type="match status" value="1"/>
</dbReference>
<proteinExistence type="inferred from homology"/>
<evidence type="ECO:0000256" key="4">
    <source>
        <dbReference type="ARBA" id="ARBA00022690"/>
    </source>
</evidence>
<dbReference type="GO" id="GO:0004869">
    <property type="term" value="F:cysteine-type endopeptidase inhibitor activity"/>
    <property type="evidence" value="ECO:0007669"/>
    <property type="project" value="UniProtKB-KW"/>
</dbReference>
<accession>A0A7J6A0L2</accession>
<evidence type="ECO:0000313" key="11">
    <source>
        <dbReference type="Proteomes" id="UP000593565"/>
    </source>
</evidence>
<protein>
    <recommendedName>
        <fullName evidence="7">Cystatin-B</fullName>
    </recommendedName>
    <alternativeName>
        <fullName evidence="8">Stefin-B</fullName>
    </alternativeName>
</protein>
<dbReference type="InterPro" id="IPR001713">
    <property type="entry name" value="Prot_inh_stefin"/>
</dbReference>
<dbReference type="GO" id="GO:0005829">
    <property type="term" value="C:cytosol"/>
    <property type="evidence" value="ECO:0007669"/>
    <property type="project" value="TreeGrafter"/>
</dbReference>
<dbReference type="Gene3D" id="3.10.450.10">
    <property type="match status" value="1"/>
</dbReference>
<evidence type="ECO:0000256" key="8">
    <source>
        <dbReference type="ARBA" id="ARBA00041437"/>
    </source>
</evidence>
<comment type="caution">
    <text evidence="10">The sequence shown here is derived from an EMBL/GenBank/DDBJ whole genome shotgun (WGS) entry which is preliminary data.</text>
</comment>
<dbReference type="SUPFAM" id="SSF54403">
    <property type="entry name" value="Cystatin/monellin"/>
    <property type="match status" value="1"/>
</dbReference>
<dbReference type="PROSITE" id="PS00287">
    <property type="entry name" value="CYSTATIN"/>
    <property type="match status" value="1"/>
</dbReference>
<reference evidence="10 11" key="1">
    <citation type="submission" date="2020-02" db="EMBL/GenBank/DDBJ databases">
        <title>A chromosome-scale genome assembly of the black bullhead catfish (Ameiurus melas).</title>
        <authorList>
            <person name="Wen M."/>
            <person name="Zham M."/>
            <person name="Cabau C."/>
            <person name="Klopp C."/>
            <person name="Donnadieu C."/>
            <person name="Roques C."/>
            <person name="Bouchez O."/>
            <person name="Lampietro C."/>
            <person name="Jouanno E."/>
            <person name="Herpin A."/>
            <person name="Louis A."/>
            <person name="Berthelot C."/>
            <person name="Parey E."/>
            <person name="Roest-Crollius H."/>
            <person name="Braasch I."/>
            <person name="Postlethwait J."/>
            <person name="Robinson-Rechavi M."/>
            <person name="Echchiki A."/>
            <person name="Begum T."/>
            <person name="Montfort J."/>
            <person name="Schartl M."/>
            <person name="Bobe J."/>
            <person name="Guiguen Y."/>
        </authorList>
    </citation>
    <scope>NUCLEOTIDE SEQUENCE [LARGE SCALE GENOMIC DNA]</scope>
    <source>
        <strain evidence="10">M_S1</strain>
        <tissue evidence="10">Blood</tissue>
    </source>
</reference>
<evidence type="ECO:0000256" key="1">
    <source>
        <dbReference type="ARBA" id="ARBA00004496"/>
    </source>
</evidence>
<keyword evidence="4" id="KW-0646">Protease inhibitor</keyword>
<evidence type="ECO:0000313" key="10">
    <source>
        <dbReference type="EMBL" id="KAF4075741.1"/>
    </source>
</evidence>
<evidence type="ECO:0000256" key="3">
    <source>
        <dbReference type="ARBA" id="ARBA00022490"/>
    </source>
</evidence>
<dbReference type="Pfam" id="PF00031">
    <property type="entry name" value="Cystatin"/>
    <property type="match status" value="1"/>
</dbReference>